<dbReference type="InterPro" id="IPR008949">
    <property type="entry name" value="Isoprenoid_synthase_dom_sf"/>
</dbReference>
<evidence type="ECO:0000313" key="1">
    <source>
        <dbReference type="EMBL" id="KAK5786684.1"/>
    </source>
</evidence>
<sequence>MASFMVLHADQFFIINNAWKDINEEFLKPIAAPTLALNLILNLARVIDLIYTEEDVIRKLGSGLGYYPKI</sequence>
<name>A0ABR0N7X7_GOSAR</name>
<keyword evidence="2" id="KW-1185">Reference proteome</keyword>
<accession>A0ABR0N7X7</accession>
<gene>
    <name evidence="1" type="ORF">PVK06_041324</name>
</gene>
<dbReference type="EMBL" id="JARKNE010000011">
    <property type="protein sequence ID" value="KAK5786684.1"/>
    <property type="molecule type" value="Genomic_DNA"/>
</dbReference>
<proteinExistence type="predicted"/>
<comment type="caution">
    <text evidence="1">The sequence shown here is derived from an EMBL/GenBank/DDBJ whole genome shotgun (WGS) entry which is preliminary data.</text>
</comment>
<dbReference type="Gene3D" id="1.10.600.10">
    <property type="entry name" value="Farnesyl Diphosphate Synthase"/>
    <property type="match status" value="1"/>
</dbReference>
<protein>
    <submittedName>
        <fullName evidence="1">Uncharacterized protein</fullName>
    </submittedName>
</protein>
<reference evidence="1 2" key="1">
    <citation type="submission" date="2023-03" db="EMBL/GenBank/DDBJ databases">
        <title>WGS of Gossypium arboreum.</title>
        <authorList>
            <person name="Yu D."/>
        </authorList>
    </citation>
    <scope>NUCLEOTIDE SEQUENCE [LARGE SCALE GENOMIC DNA]</scope>
    <source>
        <tissue evidence="1">Leaf</tissue>
    </source>
</reference>
<evidence type="ECO:0000313" key="2">
    <source>
        <dbReference type="Proteomes" id="UP001358586"/>
    </source>
</evidence>
<dbReference type="Proteomes" id="UP001358586">
    <property type="component" value="Chromosome 11"/>
</dbReference>
<dbReference type="SUPFAM" id="SSF48576">
    <property type="entry name" value="Terpenoid synthases"/>
    <property type="match status" value="1"/>
</dbReference>
<organism evidence="1 2">
    <name type="scientific">Gossypium arboreum</name>
    <name type="common">Tree cotton</name>
    <name type="synonym">Gossypium nanking</name>
    <dbReference type="NCBI Taxonomy" id="29729"/>
    <lineage>
        <taxon>Eukaryota</taxon>
        <taxon>Viridiplantae</taxon>
        <taxon>Streptophyta</taxon>
        <taxon>Embryophyta</taxon>
        <taxon>Tracheophyta</taxon>
        <taxon>Spermatophyta</taxon>
        <taxon>Magnoliopsida</taxon>
        <taxon>eudicotyledons</taxon>
        <taxon>Gunneridae</taxon>
        <taxon>Pentapetalae</taxon>
        <taxon>rosids</taxon>
        <taxon>malvids</taxon>
        <taxon>Malvales</taxon>
        <taxon>Malvaceae</taxon>
        <taxon>Malvoideae</taxon>
        <taxon>Gossypium</taxon>
    </lineage>
</organism>